<evidence type="ECO:0000256" key="1">
    <source>
        <dbReference type="ARBA" id="ARBA00007074"/>
    </source>
</evidence>
<keyword evidence="5" id="KW-0175">Coiled coil</keyword>
<dbReference type="InterPro" id="IPR013491">
    <property type="entry name" value="Tape_meas_N"/>
</dbReference>
<keyword evidence="6" id="KW-0472">Membrane</keyword>
<dbReference type="NCBIfam" id="TIGR02675">
    <property type="entry name" value="tape_meas_nterm"/>
    <property type="match status" value="1"/>
</dbReference>
<dbReference type="InterPro" id="IPR016024">
    <property type="entry name" value="ARM-type_fold"/>
</dbReference>
<comment type="similarity">
    <text evidence="1">Belongs to the peptidase C40 family.</text>
</comment>
<dbReference type="InterPro" id="IPR000064">
    <property type="entry name" value="NLP_P60_dom"/>
</dbReference>
<feature type="coiled-coil region" evidence="5">
    <location>
        <begin position="130"/>
        <end position="185"/>
    </location>
</feature>
<dbReference type="InterPro" id="IPR051794">
    <property type="entry name" value="PG_Endopeptidase_C40"/>
</dbReference>
<organism evidence="8">
    <name type="scientific">Actinomyces succiniciruminis</name>
    <dbReference type="NCBI Taxonomy" id="1522002"/>
    <lineage>
        <taxon>Bacteria</taxon>
        <taxon>Bacillati</taxon>
        <taxon>Actinomycetota</taxon>
        <taxon>Actinomycetes</taxon>
        <taxon>Actinomycetales</taxon>
        <taxon>Actinomycetaceae</taxon>
        <taxon>Actinomyces</taxon>
    </lineage>
</organism>
<evidence type="ECO:0000259" key="7">
    <source>
        <dbReference type="PROSITE" id="PS51935"/>
    </source>
</evidence>
<sequence length="1449" mass="148719">MAYQAGSVFVDVVPSLKGFGKRVTAEVTSSMGGAANKAATTFSSDFRKTASSLGTDVSNDLSDSLGKSTPRLRREAEAAAAAVTSAQEAVTKASKKVEEARAGEVTASEKVTKAEEALAEARASGDEAAIAKAEQNLTKAREGAAAADQKADKAAAELTRARSTLEEATAKAATAQEALSKRTAETTSSVESLRRTAASGVELVKAGAARDLDGVRSALAGVRTGLGELRTQAASGDTALGRLSQSAATVKAALGQMASAGISGLKQVSSIAGQAVKALAQTAASAAGAVATLVGGIAIKGGISRALSIEDAQAKLKALGHDADSVSSIMDSALASVQGTAYGLGDAATVAASAVASGVKQGEQLTSYLSSIADIATISGDSLENVGLVFNQVVSKGKVQTQDMYQLANRGIPIFQWLAEESGVTLEQIQSDISAGLVSSDDFLKAVQKNSAGAALASADTVRGAVSNTYAALGRLGAAAFEPIMPAIRSSLGGVIEVADQVTTLVKPVLESIGATLSEKVAGVVERIKETAGPFVESLGEKLSGAKEALDGIGSGSLVSTLLPALGAGAGLLSQWASGIPVINKLIPSMSGPVGVVAGLIASMVATSPELRDALGGAFEAIGSVLGDLAEPAKTVLSTIGDLTAVLGDSLAQAITAITPSLTSLAQTVLPVISDVLAILGPALVDVAATLGDALVAALPTLADLLADVAQVVLPVLPGLLDGLLSVGLPLLEWVVGLASAILDNEAAVGIIVGALVTWKTTITAIKIATTAWSIAQGLLNVALNANPIGLVIIALTALAAGIAVAWQKSETFRTVVTTAFEAVKGAISTVVDWVTGTVVPAVQGFWENTVKPVIEKVKSAISTVAEFISGTVAPAIQTAIDTIGNIFSWLYNTIVKPVWTAIRTIIQIVSTAIAIVVAAVVVVVRDQLGKIFTWLYNNVVKPVWDGIKTAITGAWNSIKTVLMALRNFISGTLGPIFTWLRDTVVKPVWNTIKTVISSVANVLTNTILPKIKFFATSVKTAFTTLRDAVKTAMNKIKEYAAKPVNFVIKTVYTNGIKKAFDSIASKVGLSLRMPTVTAIPGYATGGVFQTMTPGYTPGKDVYTFYSPDGGGAIRLSGGEGIIRPDALRALGGKRWLDAVNASRGAGLATVGDTGSRRGQVAFAEGGIWGSIKSGFDSTKNWLKDTASAVSDILADPLGAIANLVTKPAQALLNTMESNMWAQIIKAMPGKWFDSIAQWFKRGSDGVTSTGGLPGQARKYLGTPYVWGGSSIPPGLDCSGLVYYSAKTLGWNWPRLTAAGYQSHAKSVAWDKKTAGDLLFWGSPAYHVAIYAGGGKMLEEPHPGGSAREIAIWGSPTVGRIGKTFDNGGVLPPGLTAAINATGGPEAILTRHQWDTLTALADRGTDLAGALDGTDVRLVINDRTALDSHIETVATSAARRRAALTGRSR</sequence>
<dbReference type="Gene3D" id="3.90.1720.10">
    <property type="entry name" value="endopeptidase domain like (from Nostoc punctiforme)"/>
    <property type="match status" value="1"/>
</dbReference>
<dbReference type="InterPro" id="IPR027267">
    <property type="entry name" value="AH/BAR_dom_sf"/>
</dbReference>
<dbReference type="GO" id="GO:0006508">
    <property type="term" value="P:proteolysis"/>
    <property type="evidence" value="ECO:0007669"/>
    <property type="project" value="UniProtKB-KW"/>
</dbReference>
<gene>
    <name evidence="8" type="ORF">AAM4_0793</name>
</gene>
<dbReference type="InterPro" id="IPR038765">
    <property type="entry name" value="Papain-like_cys_pep_sf"/>
</dbReference>
<evidence type="ECO:0000313" key="8">
    <source>
        <dbReference type="EMBL" id="CED90625.1"/>
    </source>
</evidence>
<dbReference type="Pfam" id="PF00877">
    <property type="entry name" value="NLPC_P60"/>
    <property type="match status" value="1"/>
</dbReference>
<proteinExistence type="inferred from homology"/>
<dbReference type="Gene3D" id="1.20.1270.60">
    <property type="entry name" value="Arfaptin homology (AH) domain/BAR domain"/>
    <property type="match status" value="1"/>
</dbReference>
<evidence type="ECO:0000256" key="4">
    <source>
        <dbReference type="ARBA" id="ARBA00022807"/>
    </source>
</evidence>
<keyword evidence="4" id="KW-0788">Thiol protease</keyword>
<keyword evidence="2" id="KW-0645">Protease</keyword>
<dbReference type="Pfam" id="PF20155">
    <property type="entry name" value="TMP_3"/>
    <property type="match status" value="1"/>
</dbReference>
<feature type="transmembrane region" description="Helical" evidence="6">
    <location>
        <begin position="906"/>
        <end position="925"/>
    </location>
</feature>
<dbReference type="RefSeq" id="WP_210579279.1">
    <property type="nucleotide sequence ID" value="NZ_LK995479.1"/>
</dbReference>
<evidence type="ECO:0000256" key="2">
    <source>
        <dbReference type="ARBA" id="ARBA00022670"/>
    </source>
</evidence>
<feature type="transmembrane region" description="Helical" evidence="6">
    <location>
        <begin position="789"/>
        <end position="807"/>
    </location>
</feature>
<evidence type="ECO:0000256" key="5">
    <source>
        <dbReference type="SAM" id="Coils"/>
    </source>
</evidence>
<reference evidence="8" key="1">
    <citation type="submission" date="2014-07" db="EMBL/GenBank/DDBJ databases">
        <authorList>
            <person name="Zhang J.E."/>
            <person name="Yang H."/>
            <person name="Guo J."/>
            <person name="Deng Z."/>
            <person name="Luo H."/>
            <person name="Luo M."/>
            <person name="Zhao B."/>
        </authorList>
    </citation>
    <scope>NUCLEOTIDE SEQUENCE</scope>
    <source>
        <strain evidence="8">AM4</strain>
    </source>
</reference>
<feature type="domain" description="NlpC/P60" evidence="7">
    <location>
        <begin position="1247"/>
        <end position="1365"/>
    </location>
</feature>
<evidence type="ECO:0000256" key="6">
    <source>
        <dbReference type="SAM" id="Phobius"/>
    </source>
</evidence>
<dbReference type="SUPFAM" id="SSF48371">
    <property type="entry name" value="ARM repeat"/>
    <property type="match status" value="1"/>
</dbReference>
<evidence type="ECO:0000256" key="3">
    <source>
        <dbReference type="ARBA" id="ARBA00022801"/>
    </source>
</evidence>
<protein>
    <submittedName>
        <fullName evidence="8">Phage tape measure protein</fullName>
    </submittedName>
</protein>
<dbReference type="SUPFAM" id="SSF54001">
    <property type="entry name" value="Cysteine proteinases"/>
    <property type="match status" value="1"/>
</dbReference>
<dbReference type="PANTHER" id="PTHR47359:SF3">
    <property type="entry name" value="NLP_P60 DOMAIN-CONTAINING PROTEIN-RELATED"/>
    <property type="match status" value="1"/>
</dbReference>
<keyword evidence="6" id="KW-1133">Transmembrane helix</keyword>
<dbReference type="PROSITE" id="PS51935">
    <property type="entry name" value="NLPC_P60"/>
    <property type="match status" value="1"/>
</dbReference>
<keyword evidence="3" id="KW-0378">Hydrolase</keyword>
<dbReference type="EMBL" id="LK995479">
    <property type="protein sequence ID" value="CED90625.1"/>
    <property type="molecule type" value="Genomic_DNA"/>
</dbReference>
<dbReference type="PANTHER" id="PTHR47359">
    <property type="entry name" value="PEPTIDOGLYCAN DL-ENDOPEPTIDASE CWLO"/>
    <property type="match status" value="1"/>
</dbReference>
<dbReference type="GO" id="GO:0008234">
    <property type="term" value="F:cysteine-type peptidase activity"/>
    <property type="evidence" value="ECO:0007669"/>
    <property type="project" value="UniProtKB-KW"/>
</dbReference>
<accession>A0A1L7R9T7</accession>
<keyword evidence="6" id="KW-0812">Transmembrane</keyword>
<name>A0A1L7R9T7_9ACTO</name>